<sequence length="35" mass="3681">MRSPIRSEPVVDLLLLAVAAVWGASFLAAKDLAAE</sequence>
<keyword evidence="2" id="KW-1185">Reference proteome</keyword>
<evidence type="ECO:0000313" key="1">
    <source>
        <dbReference type="EMBL" id="RII85553.1"/>
    </source>
</evidence>
<dbReference type="Proteomes" id="UP000265355">
    <property type="component" value="Unassembled WGS sequence"/>
</dbReference>
<gene>
    <name evidence="1" type="ORF">DZF98_17430</name>
</gene>
<feature type="non-terminal residue" evidence="1">
    <location>
        <position position="35"/>
    </location>
</feature>
<organism evidence="1 2">
    <name type="scientific">Clavibacter californiensis</name>
    <dbReference type="NCBI Taxonomy" id="1401995"/>
    <lineage>
        <taxon>Bacteria</taxon>
        <taxon>Bacillati</taxon>
        <taxon>Actinomycetota</taxon>
        <taxon>Actinomycetes</taxon>
        <taxon>Micrococcales</taxon>
        <taxon>Microbacteriaceae</taxon>
        <taxon>Clavibacter</taxon>
    </lineage>
</organism>
<name>A0ABX9N320_9MICO</name>
<dbReference type="EMBL" id="QWEE01000773">
    <property type="protein sequence ID" value="RII85553.1"/>
    <property type="molecule type" value="Genomic_DNA"/>
</dbReference>
<evidence type="ECO:0000313" key="2">
    <source>
        <dbReference type="Proteomes" id="UP000265355"/>
    </source>
</evidence>
<proteinExistence type="predicted"/>
<protein>
    <submittedName>
        <fullName evidence="1">EamA family transporter</fullName>
    </submittedName>
</protein>
<accession>A0ABX9N320</accession>
<reference evidence="1 2" key="1">
    <citation type="submission" date="2018-08" db="EMBL/GenBank/DDBJ databases">
        <title>Genome Sequence of Clavibacter michiganensis Subspecies type strains, and the Atypical Peach-Colored Strains Isolated from Tomato.</title>
        <authorList>
            <person name="Osdaghi E."/>
            <person name="Portier P."/>
            <person name="Briand M."/>
            <person name="Jacques M.-A."/>
        </authorList>
    </citation>
    <scope>NUCLEOTIDE SEQUENCE [LARGE SCALE GENOMIC DNA]</scope>
    <source>
        <strain evidence="1 2">CFBP 8216</strain>
    </source>
</reference>
<comment type="caution">
    <text evidence="1">The sequence shown here is derived from an EMBL/GenBank/DDBJ whole genome shotgun (WGS) entry which is preliminary data.</text>
</comment>